<evidence type="ECO:0000313" key="6">
    <source>
        <dbReference type="RefSeq" id="XP_015898295.1"/>
    </source>
</evidence>
<dbReference type="Gene3D" id="1.20.58.1310">
    <property type="entry name" value="PRONE domain, subdomain 2"/>
    <property type="match status" value="1"/>
</dbReference>
<proteinExistence type="predicted"/>
<dbReference type="InterPro" id="IPR005512">
    <property type="entry name" value="PRONE_dom"/>
</dbReference>
<dbReference type="InParanoid" id="A0A6P4B7T1"/>
<evidence type="ECO:0000256" key="3">
    <source>
        <dbReference type="SAM" id="MobiDB-lite"/>
    </source>
</evidence>
<dbReference type="GeneID" id="107431805"/>
<gene>
    <name evidence="6" type="primary">LOC107431805</name>
</gene>
<dbReference type="RefSeq" id="XP_015898295.1">
    <property type="nucleotide sequence ID" value="XM_016042809.4"/>
</dbReference>
<evidence type="ECO:0000259" key="4">
    <source>
        <dbReference type="PROSITE" id="PS51334"/>
    </source>
</evidence>
<dbReference type="AlphaFoldDB" id="A0A6P4B7T1"/>
<accession>A0A6P4B7T1</accession>
<dbReference type="PANTHER" id="PTHR33101:SF65">
    <property type="entry name" value="ROP GUANINE NUCLEOTIDE EXCHANGE FACTOR 10"/>
    <property type="match status" value="1"/>
</dbReference>
<dbReference type="FunFam" id="1.20.58.2010:FF:000003">
    <property type="entry name" value="Rop guanine nucleotide exchange factor 14"/>
    <property type="match status" value="1"/>
</dbReference>
<evidence type="ECO:0000313" key="5">
    <source>
        <dbReference type="Proteomes" id="UP001652623"/>
    </source>
</evidence>
<keyword evidence="1 2" id="KW-0344">Guanine-nucleotide releasing factor</keyword>
<dbReference type="FunFam" id="1.20.58.1310:FF:000001">
    <property type="entry name" value="Rop guanine nucleotide exchange factor 9"/>
    <property type="match status" value="1"/>
</dbReference>
<dbReference type="Proteomes" id="UP001652623">
    <property type="component" value="Chromosome 11"/>
</dbReference>
<feature type="region of interest" description="Disordered" evidence="3">
    <location>
        <begin position="451"/>
        <end position="489"/>
    </location>
</feature>
<dbReference type="KEGG" id="zju:107431805"/>
<evidence type="ECO:0000256" key="1">
    <source>
        <dbReference type="ARBA" id="ARBA00022658"/>
    </source>
</evidence>
<organism evidence="5 6">
    <name type="scientific">Ziziphus jujuba</name>
    <name type="common">Chinese jujube</name>
    <name type="synonym">Ziziphus sativa</name>
    <dbReference type="NCBI Taxonomy" id="326968"/>
    <lineage>
        <taxon>Eukaryota</taxon>
        <taxon>Viridiplantae</taxon>
        <taxon>Streptophyta</taxon>
        <taxon>Embryophyta</taxon>
        <taxon>Tracheophyta</taxon>
        <taxon>Spermatophyta</taxon>
        <taxon>Magnoliopsida</taxon>
        <taxon>eudicotyledons</taxon>
        <taxon>Gunneridae</taxon>
        <taxon>Pentapetalae</taxon>
        <taxon>rosids</taxon>
        <taxon>fabids</taxon>
        <taxon>Rosales</taxon>
        <taxon>Rhamnaceae</taxon>
        <taxon>Paliureae</taxon>
        <taxon>Ziziphus</taxon>
    </lineage>
</organism>
<name>A0A6P4B7T1_ZIZJJ</name>
<dbReference type="Pfam" id="PF03759">
    <property type="entry name" value="PRONE"/>
    <property type="match status" value="1"/>
</dbReference>
<dbReference type="InterPro" id="IPR038937">
    <property type="entry name" value="RopGEF"/>
</dbReference>
<dbReference type="Gene3D" id="1.20.58.2010">
    <property type="entry name" value="PRONE domain, subdomain 1"/>
    <property type="match status" value="1"/>
</dbReference>
<sequence length="563" mass="63298">MVRAFSHQCSMQKSKSFHFKRMFDSSPGRNGQSMILDNVNGGGAEDYNSKLQLRSYNSKMGGDRPMENHNIGWALKEDIDPVSCLDVGGRKVSSQGKITSADLEMMKERFAKLLLGEDMSGGGKGVSSALALSNAVTNLAASVFGEQKKLEPMPAERKAKWKKEIECLLSVTDHIVEFVPSQQQSKDGTYMEIMVTRQRNDLHINIPALRKLDAMLIACLDNFGNQNEFWYVSREEDENESGSAPRKDDKWWLPTVKVPQEGLSDVSRKWLQFQKESVNQVLKAAMAINAQILSEMEIPENYIESLPKNGRASLGDSIYKSITDEHFDPAQFLSTMDLSTEHKVLDLKNRIEASIVIWKRKMHHKDGKGSWGSGVSLEKRELFEDRAETILLLLKQRFPGIPQSSLDISKIQFNRDVGHAILESYSRIIESRASTVMSRIEDVLYADSLARTPSQPKKSNRKLSMDSSPLPPKSPKPSPEEVEDLNSAETPTSKTLLDFMGWNIVQGESDANKKETKLDAESYINKEESDKLMSKPALISTKKFSYLEKIENLSGLRSPTARH</sequence>
<evidence type="ECO:0000256" key="2">
    <source>
        <dbReference type="PROSITE-ProRule" id="PRU00663"/>
    </source>
</evidence>
<feature type="domain" description="PRONE" evidence="4">
    <location>
        <begin position="93"/>
        <end position="457"/>
    </location>
</feature>
<dbReference type="PANTHER" id="PTHR33101">
    <property type="entry name" value="ROP GUANINE NUCLEOTIDE EXCHANGE FACTOR 1"/>
    <property type="match status" value="1"/>
</dbReference>
<dbReference type="GO" id="GO:0005085">
    <property type="term" value="F:guanyl-nucleotide exchange factor activity"/>
    <property type="evidence" value="ECO:0007669"/>
    <property type="project" value="UniProtKB-UniRule"/>
</dbReference>
<protein>
    <submittedName>
        <fullName evidence="6">Rho guanine nucleotide exchange factor 8</fullName>
    </submittedName>
</protein>
<dbReference type="FunFam" id="1.20.58.2010:FF:000001">
    <property type="entry name" value="Rop guanine nucleotide exchange factor 14"/>
    <property type="match status" value="1"/>
</dbReference>
<reference evidence="6" key="1">
    <citation type="submission" date="2025-08" db="UniProtKB">
        <authorList>
            <consortium name="RefSeq"/>
        </authorList>
    </citation>
    <scope>IDENTIFICATION</scope>
    <source>
        <tissue evidence="6">Seedling</tissue>
    </source>
</reference>
<dbReference type="SMR" id="A0A6P4B7T1"/>
<keyword evidence="5" id="KW-1185">Reference proteome</keyword>
<dbReference type="PROSITE" id="PS51334">
    <property type="entry name" value="PRONE"/>
    <property type="match status" value="1"/>
</dbReference>